<dbReference type="EMBL" id="JXLI01000006">
    <property type="protein sequence ID" value="KJY57789.1"/>
    <property type="molecule type" value="Genomic_DNA"/>
</dbReference>
<dbReference type="HOGENOM" id="CLU_180138_1_0_9"/>
<reference evidence="2 4" key="2">
    <citation type="submission" date="2018-05" db="EMBL/GenBank/DDBJ databases">
        <title>Reference genomes for bee gut microbiota database.</title>
        <authorList>
            <person name="Ellegaard K.M."/>
        </authorList>
    </citation>
    <scope>NUCLEOTIDE SEQUENCE [LARGE SCALE GENOMIC DNA]</scope>
    <source>
        <strain evidence="2 4">ESL0184</strain>
    </source>
</reference>
<gene>
    <name evidence="2" type="ORF">DK873_01490</name>
    <name evidence="1" type="ORF">JF74_02920</name>
</gene>
<protein>
    <submittedName>
        <fullName evidence="2">DUF951 domain-containing protein</fullName>
    </submittedName>
</protein>
<dbReference type="Proteomes" id="UP000247698">
    <property type="component" value="Unassembled WGS sequence"/>
</dbReference>
<dbReference type="Pfam" id="PF06107">
    <property type="entry name" value="DUF951"/>
    <property type="match status" value="1"/>
</dbReference>
<dbReference type="InterPro" id="IPR009296">
    <property type="entry name" value="DUF951"/>
</dbReference>
<sequence>MNKEIAYGLADTVLMKKPHACKTNDWEVLRLGADIRLKCMGCGHIVMMPRSKFAHNLKKVLTKANDPVNIKNTLYVPKKEIARPDINQENN</sequence>
<dbReference type="PATRIC" id="fig|1218507.3.peg.457"/>
<dbReference type="PANTHER" id="PTHR38455">
    <property type="entry name" value="HYPOTHETICAL CYTOSOLIC PROTEIN"/>
    <property type="match status" value="1"/>
</dbReference>
<dbReference type="STRING" id="1218507.JF74_02920"/>
<organism evidence="1 3">
    <name type="scientific">Lactobacillus melliventris</name>
    <dbReference type="NCBI Taxonomy" id="1218507"/>
    <lineage>
        <taxon>Bacteria</taxon>
        <taxon>Bacillati</taxon>
        <taxon>Bacillota</taxon>
        <taxon>Bacilli</taxon>
        <taxon>Lactobacillales</taxon>
        <taxon>Lactobacillaceae</taxon>
        <taxon>Lactobacillus</taxon>
    </lineage>
</organism>
<name>A0A0F4LHQ0_9LACO</name>
<dbReference type="Proteomes" id="UP000033531">
    <property type="component" value="Unassembled WGS sequence"/>
</dbReference>
<evidence type="ECO:0000313" key="3">
    <source>
        <dbReference type="Proteomes" id="UP000033531"/>
    </source>
</evidence>
<evidence type="ECO:0000313" key="2">
    <source>
        <dbReference type="EMBL" id="PXY86249.1"/>
    </source>
</evidence>
<dbReference type="PANTHER" id="PTHR38455:SF1">
    <property type="entry name" value="DUF951 DOMAIN-CONTAINING PROTEIN"/>
    <property type="match status" value="1"/>
</dbReference>
<dbReference type="EMBL" id="QGLG01000001">
    <property type="protein sequence ID" value="PXY86249.1"/>
    <property type="molecule type" value="Genomic_DNA"/>
</dbReference>
<reference evidence="1 3" key="1">
    <citation type="submission" date="2015-01" db="EMBL/GenBank/DDBJ databases">
        <title>Comparative genomics of the lactic acid bacteria isolated from the honey bee gut.</title>
        <authorList>
            <person name="Ellegaard K.M."/>
            <person name="Tamarit D."/>
            <person name="Javelind E."/>
            <person name="Olofsson T."/>
            <person name="Andersson S.G."/>
            <person name="Vasquez A."/>
        </authorList>
    </citation>
    <scope>NUCLEOTIDE SEQUENCE [LARGE SCALE GENOMIC DNA]</scope>
    <source>
        <strain evidence="1 3">Hma8</strain>
    </source>
</reference>
<keyword evidence="4" id="KW-1185">Reference proteome</keyword>
<accession>A0A0F4LHQ0</accession>
<dbReference type="OrthoDB" id="9802710at2"/>
<dbReference type="AlphaFoldDB" id="A0A0F4LHQ0"/>
<evidence type="ECO:0000313" key="1">
    <source>
        <dbReference type="EMBL" id="KJY57789.1"/>
    </source>
</evidence>
<dbReference type="RefSeq" id="WP_046324238.1">
    <property type="nucleotide sequence ID" value="NZ_JBHTMT010000006.1"/>
</dbReference>
<proteinExistence type="predicted"/>
<evidence type="ECO:0000313" key="4">
    <source>
        <dbReference type="Proteomes" id="UP000247698"/>
    </source>
</evidence>
<comment type="caution">
    <text evidence="1">The sequence shown here is derived from an EMBL/GenBank/DDBJ whole genome shotgun (WGS) entry which is preliminary data.</text>
</comment>